<keyword evidence="2" id="KW-1185">Reference proteome</keyword>
<protein>
    <submittedName>
        <fullName evidence="1">DUF2384 domain-containing protein</fullName>
    </submittedName>
</protein>
<dbReference type="Proteomes" id="UP001139451">
    <property type="component" value="Unassembled WGS sequence"/>
</dbReference>
<organism evidence="1 2">
    <name type="scientific">Sphingomonas tagetis</name>
    <dbReference type="NCBI Taxonomy" id="2949092"/>
    <lineage>
        <taxon>Bacteria</taxon>
        <taxon>Pseudomonadati</taxon>
        <taxon>Pseudomonadota</taxon>
        <taxon>Alphaproteobacteria</taxon>
        <taxon>Sphingomonadales</taxon>
        <taxon>Sphingomonadaceae</taxon>
        <taxon>Sphingomonas</taxon>
    </lineage>
</organism>
<comment type="caution">
    <text evidence="1">The sequence shown here is derived from an EMBL/GenBank/DDBJ whole genome shotgun (WGS) entry which is preliminary data.</text>
</comment>
<dbReference type="AlphaFoldDB" id="A0A9X2KMW2"/>
<gene>
    <name evidence="1" type="ORF">M9978_17505</name>
</gene>
<name>A0A9X2KMW2_9SPHN</name>
<dbReference type="EMBL" id="JAMLDX010000016">
    <property type="protein sequence ID" value="MCP3732220.1"/>
    <property type="molecule type" value="Genomic_DNA"/>
</dbReference>
<sequence>MIDQYHRSEVICLVNRLAELAERVGFKSWEVETLISVRHGVWPLSASRCEMWWPTEVQAQRIRALVEVCAGAVAMMGHDAAKWLRRRNVGLGQSPIGFLLSRANGLAEMHDLLLREAGQC</sequence>
<proteinExistence type="predicted"/>
<reference evidence="1" key="1">
    <citation type="submission" date="2022-05" db="EMBL/GenBank/DDBJ databases">
        <title>Sphingomonas sp. strain MG17 Genome sequencing and assembly.</title>
        <authorList>
            <person name="Kim I."/>
        </authorList>
    </citation>
    <scope>NUCLEOTIDE SEQUENCE</scope>
    <source>
        <strain evidence="1">MG17</strain>
    </source>
</reference>
<evidence type="ECO:0000313" key="1">
    <source>
        <dbReference type="EMBL" id="MCP3732220.1"/>
    </source>
</evidence>
<evidence type="ECO:0000313" key="2">
    <source>
        <dbReference type="Proteomes" id="UP001139451"/>
    </source>
</evidence>
<dbReference type="RefSeq" id="WP_254295474.1">
    <property type="nucleotide sequence ID" value="NZ_JAMLDX010000016.1"/>
</dbReference>
<accession>A0A9X2KMW2</accession>